<name>A0A7I7KXM5_9MYCO</name>
<dbReference type="EMBL" id="AP022569">
    <property type="protein sequence ID" value="BBX46835.1"/>
    <property type="molecule type" value="Genomic_DNA"/>
</dbReference>
<evidence type="ECO:0000259" key="2">
    <source>
        <dbReference type="Pfam" id="PF13559"/>
    </source>
</evidence>
<organism evidence="3 4">
    <name type="scientific">Mycobacterium cookii</name>
    <dbReference type="NCBI Taxonomy" id="1775"/>
    <lineage>
        <taxon>Bacteria</taxon>
        <taxon>Bacillati</taxon>
        <taxon>Actinomycetota</taxon>
        <taxon>Actinomycetes</taxon>
        <taxon>Mycobacteriales</taxon>
        <taxon>Mycobacteriaceae</taxon>
        <taxon>Mycobacterium</taxon>
    </lineage>
</organism>
<evidence type="ECO:0000313" key="4">
    <source>
        <dbReference type="Proteomes" id="UP000465866"/>
    </source>
</evidence>
<evidence type="ECO:0000313" key="3">
    <source>
        <dbReference type="EMBL" id="BBX46835.1"/>
    </source>
</evidence>
<dbReference type="InterPro" id="IPR025403">
    <property type="entry name" value="TgpA-like_C"/>
</dbReference>
<keyword evidence="1" id="KW-0472">Membrane</keyword>
<keyword evidence="4" id="KW-1185">Reference proteome</keyword>
<keyword evidence="1" id="KW-1133">Transmembrane helix</keyword>
<protein>
    <submittedName>
        <fullName evidence="3">Membrane protein</fullName>
    </submittedName>
</protein>
<reference evidence="3 4" key="1">
    <citation type="journal article" date="2019" name="Emerg. Microbes Infect.">
        <title>Comprehensive subspecies identification of 175 nontuberculous mycobacteria species based on 7547 genomic profiles.</title>
        <authorList>
            <person name="Matsumoto Y."/>
            <person name="Kinjo T."/>
            <person name="Motooka D."/>
            <person name="Nabeya D."/>
            <person name="Jung N."/>
            <person name="Uechi K."/>
            <person name="Horii T."/>
            <person name="Iida T."/>
            <person name="Fujita J."/>
            <person name="Nakamura S."/>
        </authorList>
    </citation>
    <scope>NUCLEOTIDE SEQUENCE [LARGE SCALE GENOMIC DNA]</scope>
    <source>
        <strain evidence="3 4">JCM 12404</strain>
    </source>
</reference>
<dbReference type="Proteomes" id="UP000465866">
    <property type="component" value="Chromosome"/>
</dbReference>
<evidence type="ECO:0000256" key="1">
    <source>
        <dbReference type="SAM" id="Phobius"/>
    </source>
</evidence>
<accession>A0A7I7KXM5</accession>
<dbReference type="AlphaFoldDB" id="A0A7I7KXM5"/>
<sequence>MPTIDVDRDTAHDAAQRELDKPIYPKGSIPQRIHEWIHELLYRIVEQGAALPGGWFTAGVLLTLLIVAVVVTVRIVRRTIRTRQGSDYQLFDTGQLSAAEHRAVAKRFADEGNWTAAIRHRLRAVARALEESQILDPAPGRTANELARDAAEHLPQLGAELAAAANSFNDVTYGESPGTPAAYQTIADLDDHLRFRWAPSQFGAARQPSADPWAAVR</sequence>
<dbReference type="RefSeq" id="WP_163776929.1">
    <property type="nucleotide sequence ID" value="NZ_AP022569.1"/>
</dbReference>
<keyword evidence="1" id="KW-0812">Transmembrane</keyword>
<dbReference type="Pfam" id="PF13559">
    <property type="entry name" value="DUF4129"/>
    <property type="match status" value="1"/>
</dbReference>
<feature type="domain" description="Protein-glutamine gamma-glutamyltransferase-like C-terminal" evidence="2">
    <location>
        <begin position="122"/>
        <end position="190"/>
    </location>
</feature>
<gene>
    <name evidence="3" type="ORF">MCOO_28500</name>
</gene>
<proteinExistence type="predicted"/>
<feature type="transmembrane region" description="Helical" evidence="1">
    <location>
        <begin position="55"/>
        <end position="76"/>
    </location>
</feature>
<dbReference type="KEGG" id="mcoo:MCOO_28500"/>